<comment type="caution">
    <text evidence="2">The sequence shown here is derived from an EMBL/GenBank/DDBJ whole genome shotgun (WGS) entry which is preliminary data.</text>
</comment>
<gene>
    <name evidence="2" type="ORF">DFR70_101326</name>
</gene>
<sequence length="440" mass="45969">MITISDIDRWNVADIESVFQVCTSHAQHCDERASNLGNLQMFQTWDGEAAEAAKQSVGKTRVDFDAHGKHVAAIAAAAKTAAEEVATVKSKLTGLRADAKTGGFAIGDDGKVTRIVQGPYTTDQLAKIEANRVALQLEVNRLMINAQLVDADLAAAIKGADGQLSESDLNKQNHPPVYAAAFGLSSLGLPEYPNGSLTDVEVRNYYLEAERRLAALNEQLAKTDMPLEERARIASEIRNEFRTKARDLMSNRAVAEELMKKEGNRSFDQLIEDKMAKKGMTREQALQDVIDSSSKSRGAVNEALGVDPKNPRLPDPKEVQARVRGPNSGPGTPRVTDTLAGAGESAGSKALRVAGKAALPLAAAYEVYDGYTQVKAGKETVPEAVGSGAGALGGMVAGAEGGAMIGAFGGPVGAAVGGVVGGVVGGIAGSSVGKWVGGLF</sequence>
<evidence type="ECO:0000256" key="1">
    <source>
        <dbReference type="SAM" id="MobiDB-lite"/>
    </source>
</evidence>
<name>A0A318KDD9_9NOCA</name>
<feature type="compositionally biased region" description="Basic and acidic residues" evidence="1">
    <location>
        <begin position="309"/>
        <end position="321"/>
    </location>
</feature>
<keyword evidence="3" id="KW-1185">Reference proteome</keyword>
<organism evidence="2 3">
    <name type="scientific">Nocardia tenerifensis</name>
    <dbReference type="NCBI Taxonomy" id="228006"/>
    <lineage>
        <taxon>Bacteria</taxon>
        <taxon>Bacillati</taxon>
        <taxon>Actinomycetota</taxon>
        <taxon>Actinomycetes</taxon>
        <taxon>Mycobacteriales</taxon>
        <taxon>Nocardiaceae</taxon>
        <taxon>Nocardia</taxon>
    </lineage>
</organism>
<proteinExistence type="predicted"/>
<reference evidence="2 3" key="1">
    <citation type="submission" date="2018-05" db="EMBL/GenBank/DDBJ databases">
        <title>Genomic Encyclopedia of Type Strains, Phase IV (KMG-IV): sequencing the most valuable type-strain genomes for metagenomic binning, comparative biology and taxonomic classification.</title>
        <authorList>
            <person name="Goeker M."/>
        </authorList>
    </citation>
    <scope>NUCLEOTIDE SEQUENCE [LARGE SCALE GENOMIC DNA]</scope>
    <source>
        <strain evidence="2 3">DSM 44704</strain>
    </source>
</reference>
<protein>
    <submittedName>
        <fullName evidence="2">Uncharacterized protein</fullName>
    </submittedName>
</protein>
<dbReference type="Proteomes" id="UP000247569">
    <property type="component" value="Unassembled WGS sequence"/>
</dbReference>
<accession>A0A318KDD9</accession>
<feature type="region of interest" description="Disordered" evidence="1">
    <location>
        <begin position="289"/>
        <end position="343"/>
    </location>
</feature>
<dbReference type="AlphaFoldDB" id="A0A318KDD9"/>
<dbReference type="RefSeq" id="WP_040735126.1">
    <property type="nucleotide sequence ID" value="NZ_QJKF01000001.1"/>
</dbReference>
<evidence type="ECO:0000313" key="3">
    <source>
        <dbReference type="Proteomes" id="UP000247569"/>
    </source>
</evidence>
<dbReference type="EMBL" id="QJKF01000001">
    <property type="protein sequence ID" value="PXX70905.1"/>
    <property type="molecule type" value="Genomic_DNA"/>
</dbReference>
<dbReference type="OrthoDB" id="4571470at2"/>
<evidence type="ECO:0000313" key="2">
    <source>
        <dbReference type="EMBL" id="PXX70905.1"/>
    </source>
</evidence>